<accession>A0A1H9AT71</accession>
<dbReference type="RefSeq" id="WP_074640484.1">
    <property type="nucleotide sequence ID" value="NZ_FOFU01000001.1"/>
</dbReference>
<proteinExistence type="predicted"/>
<dbReference type="EMBL" id="FOFU01000001">
    <property type="protein sequence ID" value="SEP79715.1"/>
    <property type="molecule type" value="Genomic_DNA"/>
</dbReference>
<dbReference type="AlphaFoldDB" id="A0A1H9AT71"/>
<protein>
    <submittedName>
        <fullName evidence="2">Uncharacterized protein</fullName>
    </submittedName>
</protein>
<evidence type="ECO:0000256" key="1">
    <source>
        <dbReference type="SAM" id="MobiDB-lite"/>
    </source>
</evidence>
<feature type="region of interest" description="Disordered" evidence="1">
    <location>
        <begin position="60"/>
        <end position="80"/>
    </location>
</feature>
<name>A0A1H9AT71_9SPIR</name>
<evidence type="ECO:0000313" key="2">
    <source>
        <dbReference type="EMBL" id="SEP79715.1"/>
    </source>
</evidence>
<keyword evidence="3" id="KW-1185">Reference proteome</keyword>
<dbReference type="Proteomes" id="UP000182360">
    <property type="component" value="Unassembled WGS sequence"/>
</dbReference>
<organism evidence="2 3">
    <name type="scientific">Treponema bryantii</name>
    <dbReference type="NCBI Taxonomy" id="163"/>
    <lineage>
        <taxon>Bacteria</taxon>
        <taxon>Pseudomonadati</taxon>
        <taxon>Spirochaetota</taxon>
        <taxon>Spirochaetia</taxon>
        <taxon>Spirochaetales</taxon>
        <taxon>Treponemataceae</taxon>
        <taxon>Treponema</taxon>
    </lineage>
</organism>
<reference evidence="2 3" key="1">
    <citation type="submission" date="2016-10" db="EMBL/GenBank/DDBJ databases">
        <authorList>
            <person name="de Groot N.N."/>
        </authorList>
    </citation>
    <scope>NUCLEOTIDE SEQUENCE [LARGE SCALE GENOMIC DNA]</scope>
    <source>
        <strain evidence="2 3">B25</strain>
    </source>
</reference>
<evidence type="ECO:0000313" key="3">
    <source>
        <dbReference type="Proteomes" id="UP000182360"/>
    </source>
</evidence>
<sequence>MTYFVFETATVEGQRANAITVKEKYEDALMLFHQIRASVLANPKVTYSLTMVIDEQGSVIHQESSNSESEQTVENNDNTQ</sequence>
<gene>
    <name evidence="2" type="ORF">SAMN04487977_101455</name>
</gene>